<gene>
    <name evidence="1" type="ordered locus">Cyan7425_3027</name>
</gene>
<organism evidence="1">
    <name type="scientific">Cyanothece sp. (strain PCC 7425 / ATCC 29141)</name>
    <dbReference type="NCBI Taxonomy" id="395961"/>
    <lineage>
        <taxon>Bacteria</taxon>
        <taxon>Bacillati</taxon>
        <taxon>Cyanobacteriota</taxon>
        <taxon>Cyanophyceae</taxon>
        <taxon>Gomontiellales</taxon>
        <taxon>Cyanothecaceae</taxon>
        <taxon>Cyanothece</taxon>
    </lineage>
</organism>
<evidence type="ECO:0000313" key="1">
    <source>
        <dbReference type="EMBL" id="ACL45361.1"/>
    </source>
</evidence>
<reference evidence="1" key="1">
    <citation type="submission" date="2009-01" db="EMBL/GenBank/DDBJ databases">
        <title>Complete sequence of chromosome Cyanothece sp. PCC 7425.</title>
        <authorList>
            <consortium name="US DOE Joint Genome Institute"/>
            <person name="Lucas S."/>
            <person name="Copeland A."/>
            <person name="Lapidus A."/>
            <person name="Glavina del Rio T."/>
            <person name="Dalin E."/>
            <person name="Tice H."/>
            <person name="Bruce D."/>
            <person name="Goodwin L."/>
            <person name="Pitluck S."/>
            <person name="Sims D."/>
            <person name="Meineke L."/>
            <person name="Brettin T."/>
            <person name="Detter J.C."/>
            <person name="Han C."/>
            <person name="Larimer F."/>
            <person name="Land M."/>
            <person name="Hauser L."/>
            <person name="Kyrpides N."/>
            <person name="Ovchinnikova G."/>
            <person name="Liberton M."/>
            <person name="Stoeckel J."/>
            <person name="Banerjee A."/>
            <person name="Singh A."/>
            <person name="Page L."/>
            <person name="Sato H."/>
            <person name="Zhao L."/>
            <person name="Sherman L."/>
            <person name="Pakrasi H."/>
            <person name="Richardson P."/>
        </authorList>
    </citation>
    <scope>NUCLEOTIDE SEQUENCE</scope>
    <source>
        <strain evidence="1">PCC 7425</strain>
    </source>
</reference>
<dbReference type="AlphaFoldDB" id="B8HM01"/>
<sequence>MRQEFLDRLKELIQEKRIGSWKDGWVYGRLKQEFTLQSDELGKLAEVLGFKYGWNRVVEELLEEQWRSQELLWMEQQRLKLKQKVDANRQKADLSSKIDELLRELENPSQPQKPAKPLTKIEHALVSLILKMKEEEQLWLLEVIFNRYK</sequence>
<dbReference type="HOGENOM" id="CLU_1746597_0_0_3"/>
<protein>
    <submittedName>
        <fullName evidence="1">ATPase central domain-containing protein</fullName>
    </submittedName>
</protein>
<dbReference type="OrthoDB" id="9806903at2"/>
<name>B8HM01_CYAP4</name>
<accession>B8HM01</accession>
<dbReference type="EMBL" id="CP001344">
    <property type="protein sequence ID" value="ACL45361.1"/>
    <property type="molecule type" value="Genomic_DNA"/>
</dbReference>
<dbReference type="STRING" id="395961.Cyan7425_3027"/>
<dbReference type="eggNOG" id="COG0464">
    <property type="taxonomic scope" value="Bacteria"/>
</dbReference>
<proteinExistence type="predicted"/>
<dbReference type="KEGG" id="cyn:Cyan7425_3027"/>